<dbReference type="KEGG" id="foc:127751991"/>
<accession>A0A9C6XAP9</accession>
<dbReference type="RefSeq" id="XP_052132349.1">
    <property type="nucleotide sequence ID" value="XM_052276389.1"/>
</dbReference>
<gene>
    <name evidence="2" type="primary">LOC127751991</name>
</gene>
<organism evidence="1 2">
    <name type="scientific">Frankliniella occidentalis</name>
    <name type="common">Western flower thrips</name>
    <name type="synonym">Euthrips occidentalis</name>
    <dbReference type="NCBI Taxonomy" id="133901"/>
    <lineage>
        <taxon>Eukaryota</taxon>
        <taxon>Metazoa</taxon>
        <taxon>Ecdysozoa</taxon>
        <taxon>Arthropoda</taxon>
        <taxon>Hexapoda</taxon>
        <taxon>Insecta</taxon>
        <taxon>Pterygota</taxon>
        <taxon>Neoptera</taxon>
        <taxon>Paraneoptera</taxon>
        <taxon>Thysanoptera</taxon>
        <taxon>Terebrantia</taxon>
        <taxon>Thripoidea</taxon>
        <taxon>Thripidae</taxon>
        <taxon>Frankliniella</taxon>
    </lineage>
</organism>
<dbReference type="AlphaFoldDB" id="A0A9C6XAP9"/>
<proteinExistence type="predicted"/>
<evidence type="ECO:0000313" key="1">
    <source>
        <dbReference type="Proteomes" id="UP000504606"/>
    </source>
</evidence>
<dbReference type="Proteomes" id="UP000504606">
    <property type="component" value="Unplaced"/>
</dbReference>
<dbReference type="GeneID" id="127751991"/>
<protein>
    <submittedName>
        <fullName evidence="2">Uncharacterized protein LOC127751991</fullName>
    </submittedName>
</protein>
<name>A0A9C6XAP9_FRAOC</name>
<keyword evidence="1" id="KW-1185">Reference proteome</keyword>
<sequence>MSSDCSATESRVTETLTLQWEVYAWRVLFRHPNPHIAYCHAYAEGKECLSQMIFNPAAVLVSTVRITGRMGDDECERTVPNCHVCNERIWQGIVDNGPPVALNQRVSGIRRWTFESALVVTPDPECNLVHYCMEKPCLRQALSDNGRILFFEMFTGGSSFFEFEEVQYTATSVIPMECRACQRTLTIEYTVEESE</sequence>
<reference evidence="2" key="1">
    <citation type="submission" date="2025-08" db="UniProtKB">
        <authorList>
            <consortium name="RefSeq"/>
        </authorList>
    </citation>
    <scope>IDENTIFICATION</scope>
    <source>
        <tissue evidence="2">Whole organism</tissue>
    </source>
</reference>
<evidence type="ECO:0000313" key="2">
    <source>
        <dbReference type="RefSeq" id="XP_052132349.1"/>
    </source>
</evidence>